<feature type="region of interest" description="Disordered" evidence="1">
    <location>
        <begin position="70"/>
        <end position="91"/>
    </location>
</feature>
<dbReference type="Proteomes" id="UP000501534">
    <property type="component" value="Chromosome"/>
</dbReference>
<dbReference type="EMBL" id="CP053069">
    <property type="protein sequence ID" value="QJR09462.1"/>
    <property type="molecule type" value="Genomic_DNA"/>
</dbReference>
<evidence type="ECO:0000313" key="2">
    <source>
        <dbReference type="EMBL" id="QJR09462.1"/>
    </source>
</evidence>
<evidence type="ECO:0000313" key="3">
    <source>
        <dbReference type="Proteomes" id="UP000501534"/>
    </source>
</evidence>
<dbReference type="KEGG" id="uru:DSM104443_00506"/>
<name>A0A6M4GQQ5_9PROT</name>
<dbReference type="AlphaFoldDB" id="A0A6M4GQQ5"/>
<dbReference type="RefSeq" id="WP_171089182.1">
    <property type="nucleotide sequence ID" value="NZ_CP053069.1"/>
</dbReference>
<evidence type="ECO:0000256" key="1">
    <source>
        <dbReference type="SAM" id="MobiDB-lite"/>
    </source>
</evidence>
<gene>
    <name evidence="2" type="ORF">DSM104443_00506</name>
</gene>
<keyword evidence="3" id="KW-1185">Reference proteome</keyword>
<protein>
    <submittedName>
        <fullName evidence="2">Uncharacterized protein</fullName>
    </submittedName>
</protein>
<organism evidence="2 3">
    <name type="scientific">Usitatibacter rugosus</name>
    <dbReference type="NCBI Taxonomy" id="2732067"/>
    <lineage>
        <taxon>Bacteria</taxon>
        <taxon>Pseudomonadati</taxon>
        <taxon>Pseudomonadota</taxon>
        <taxon>Betaproteobacteria</taxon>
        <taxon>Nitrosomonadales</taxon>
        <taxon>Usitatibacteraceae</taxon>
        <taxon>Usitatibacter</taxon>
    </lineage>
</organism>
<reference evidence="2 3" key="1">
    <citation type="submission" date="2020-04" db="EMBL/GenBank/DDBJ databases">
        <title>Usitatibacter rugosus gen. nov., sp. nov. and Usitatibacter palustris sp. nov., novel members of Usitatibacteraceae fam. nov. within the order Nitrosomonadales isolated from soil.</title>
        <authorList>
            <person name="Huber K.J."/>
            <person name="Neumann-Schaal M."/>
            <person name="Geppert A."/>
            <person name="Luckner M."/>
            <person name="Wanner G."/>
            <person name="Overmann J."/>
        </authorList>
    </citation>
    <scope>NUCLEOTIDE SEQUENCE [LARGE SCALE GENOMIC DNA]</scope>
    <source>
        <strain evidence="2 3">0125_3</strain>
    </source>
</reference>
<sequence length="91" mass="10120">MDQDTLKLLAKVKVAARKALNLEIDVQRLTHDRDYAADILGKASVTDNEELVLAAITLQDKFGLLADKPKAKTEAHDTEHDKDKYKFGARG</sequence>
<proteinExistence type="predicted"/>
<accession>A0A6M4GQQ5</accession>